<keyword evidence="2" id="KW-1185">Reference proteome</keyword>
<protein>
    <recommendedName>
        <fullName evidence="3">ARM repeat-containing protein</fullName>
    </recommendedName>
</protein>
<proteinExistence type="predicted"/>
<dbReference type="OrthoDB" id="2100425at2759"/>
<evidence type="ECO:0000313" key="1">
    <source>
        <dbReference type="EMBL" id="ORY35099.1"/>
    </source>
</evidence>
<evidence type="ECO:0008006" key="3">
    <source>
        <dbReference type="Google" id="ProtNLM"/>
    </source>
</evidence>
<dbReference type="EMBL" id="MCOG01000153">
    <property type="protein sequence ID" value="ORY35099.1"/>
    <property type="molecule type" value="Genomic_DNA"/>
</dbReference>
<name>A0A1Y2BK05_9FUNG</name>
<reference evidence="1 2" key="1">
    <citation type="submission" date="2016-08" db="EMBL/GenBank/DDBJ databases">
        <title>A Parts List for Fungal Cellulosomes Revealed by Comparative Genomics.</title>
        <authorList>
            <consortium name="DOE Joint Genome Institute"/>
            <person name="Haitjema C.H."/>
            <person name="Gilmore S.P."/>
            <person name="Henske J.K."/>
            <person name="Solomon K.V."/>
            <person name="De Groot R."/>
            <person name="Kuo A."/>
            <person name="Mondo S.J."/>
            <person name="Salamov A.A."/>
            <person name="Labutti K."/>
            <person name="Zhao Z."/>
            <person name="Chiniquy J."/>
            <person name="Barry K."/>
            <person name="Brewer H.M."/>
            <person name="Purvine S.O."/>
            <person name="Wright A.T."/>
            <person name="Boxma B."/>
            <person name="Van Alen T."/>
            <person name="Hackstein J.H."/>
            <person name="Baker S.E."/>
            <person name="Grigoriev I.V."/>
            <person name="O'Malley M.A."/>
        </authorList>
    </citation>
    <scope>NUCLEOTIDE SEQUENCE [LARGE SCALE GENOMIC DNA]</scope>
    <source>
        <strain evidence="1 2">G1</strain>
    </source>
</reference>
<comment type="caution">
    <text evidence="1">The sequence shown here is derived from an EMBL/GenBank/DDBJ whole genome shotgun (WGS) entry which is preliminary data.</text>
</comment>
<dbReference type="InterPro" id="IPR016024">
    <property type="entry name" value="ARM-type_fold"/>
</dbReference>
<evidence type="ECO:0000313" key="2">
    <source>
        <dbReference type="Proteomes" id="UP000193920"/>
    </source>
</evidence>
<sequence>MNKTDKNNNAKLAKASKVTNEDVGIKSRSIAFTLKSEERLPITEWLKEVQKFFGIRTAITNSLMSLYQNNEAENEILTKLDNVEMDIPQPIYFSYLDYQDNQIFDDMIEGLTVKFAVHLIANLSHYSENIRVQATNYIIELTSIFDSNLLSSNKKVLENCILNIQINDDVFKVISKLFQVIGPSLNRISLALVSGLECFYTYIDPLVRGICISALTQIINSNEKAFNILSKLYTKDLKLTLNIIQELMKLEKKSHIYDTIKDDKSKYDSICSSVYESFKNIIVANNEDFLDLLSWSIEEFTKICNPNKKVKESPSLTNFVNSLSYQFNAVQPLVRYGAAVCLYSTLNVFPRLLPLNPDLLVIIVNGLVDNDCYCSSLYKHIFQTHTKLYPNITKLVEEYKVLESSKLNYDYDIEDDEKNYETDRLDNDNYIEKLLKAGISIAPNISKNQIIKYANILEFVSMKECMKFLSLIKYWGQKEKKVDIYVIQALISLLTNGKEEVQEKSLEVILALIPLFNNTNEKELLFIWSHLRNILKDHQDKEKMILTLINALMDFPLQRLPDESLIDLLKIQFTLIFHKNVSIRAAVYEFLNFSYDIWKSQDLKFNVISILYAAIGDFNRENAIKICDSIIKLSYNTVLQELVPNVKEIKDTLEKKLLEDLIKAYDNLANAIHINQNNCKNITNILFDDYFTDKFWDFFLENCSDDQLVKPDEYNYSKFFIQTPFFISLLYSKFSVPPPALNDVSNNTPRDVMPTSIIGKRRFILGYIICNFPLTGISDKFLRRMACLTLIRCCFRQIVLKHKILLRLMEFIKEKMLVSKFWTYKLSGLDIIRQLIIIKLPLISQCMMAQFLDYSLDCLQNSPIDQLKQGALLFIETSILIFPKAIGPRLQDIRDSIRLMFVDDNPRTTELASRVYNLIFSYCPESQMDDFYKYLITEIDLINKKGVEAMSDPLISNLSKEESERIVIYSISALGCIPNKLLSGPIIRELLKYITSDNYKIRSEALKSIFMQVERLSSAERLTILWIVLPLLADENFTVRKTFNIYLKNVQFSVELLQNIILPHKEDSPSLTSKTYESVLAEAETLVLSQKDISEIGNDIDKIYEKPIMRQLIAEQECEESLSIPPISMDYMPYIKAAAKKICGKVSNQKIGEIIYFLLSFLHTKPLKYASYLVLSEFCCYHDESISQISKVLSDLLYQEVCMENRKTMEAAIISLYNLSEYSPIAFKQIINTITSSNEKCDGEIFAIYNLMNLIKENLPSIAPELINSYLPLVINKRQPIQKRINALFVCAELSTVCSDTESATVMKAIITFINSFQSSREKMKIFSSFESILNYFKLNNEIRLLLIENARDNLMNYDEEIRDNSISIFKSFYKSLNESDLLWFTFHYLADPVDTISEKGKMILADEELYRKYNIYSVTYIDEKVKNSNKFFDIIKNEDDTNDDECPVIAPFANEDEYNYNYYNSDARKALTQKYGLPESLFIYKCRKLTKSPLDNFDKKTFSKSENENGTIKNKNIEELNNLNSISVLHHLMKQFPSISSNVINELFENIDKIINYSSTDTFNKNEISFCFSLLENLLCAIDGINNDLTNEYMKKLQVLINALLKKADDLRKHLFTKIEKSLYFFNDYIDVPIISSEQFNLIEEIKKESQEATLEILKTGKATKLNHFENTKNEFDSILENESEELRKSVTISMFALAIYGSYYTFSNDCNMNNLILGYRFLYNILKNEHRGVRNLVTNMLVSITKNHYKVKDEFMHETMVTIKNLIKILEKDDDVLYYRKIDILNLICNLSCIINDKSIEHDTIKILLNHWRDLNDETRIVSINLIKFMGECGVTEIINGLSTDKNDKSENSINIMVEIASLMSNPEYTEKAELNELLNWYFEKIKEIKITKTESKSKNLNQT</sequence>
<dbReference type="Gene3D" id="1.25.10.10">
    <property type="entry name" value="Leucine-rich Repeat Variant"/>
    <property type="match status" value="1"/>
</dbReference>
<organism evidence="1 2">
    <name type="scientific">Neocallimastix californiae</name>
    <dbReference type="NCBI Taxonomy" id="1754190"/>
    <lineage>
        <taxon>Eukaryota</taxon>
        <taxon>Fungi</taxon>
        <taxon>Fungi incertae sedis</taxon>
        <taxon>Chytridiomycota</taxon>
        <taxon>Chytridiomycota incertae sedis</taxon>
        <taxon>Neocallimastigomycetes</taxon>
        <taxon>Neocallimastigales</taxon>
        <taxon>Neocallimastigaceae</taxon>
        <taxon>Neocallimastix</taxon>
    </lineage>
</organism>
<dbReference type="InterPro" id="IPR011989">
    <property type="entry name" value="ARM-like"/>
</dbReference>
<gene>
    <name evidence="1" type="ORF">LY90DRAFT_704931</name>
</gene>
<dbReference type="SUPFAM" id="SSF48371">
    <property type="entry name" value="ARM repeat"/>
    <property type="match status" value="2"/>
</dbReference>
<accession>A0A1Y2BK05</accession>
<dbReference type="Proteomes" id="UP000193920">
    <property type="component" value="Unassembled WGS sequence"/>
</dbReference>